<evidence type="ECO:0000256" key="6">
    <source>
        <dbReference type="ARBA" id="ARBA00040447"/>
    </source>
</evidence>
<name>A0A287AEQ0_PIG</name>
<dbReference type="InParanoid" id="A0A287AEQ0"/>
<comment type="similarity">
    <text evidence="2">Belongs to the pro/parathymosin family.</text>
</comment>
<comment type="function">
    <text evidence="4">Prothymosin alpha may mediate immune function by conferring resistance to certain opportunistic infections.</text>
</comment>
<dbReference type="FunCoup" id="A0A287AEQ0">
    <property type="interactions" value="269"/>
</dbReference>
<dbReference type="PANTHER" id="PTHR22745:SF0">
    <property type="entry name" value="PROTHYMOSIN ALPHA"/>
    <property type="match status" value="1"/>
</dbReference>
<organism evidence="8 9">
    <name type="scientific">Sus scrofa</name>
    <name type="common">Pig</name>
    <dbReference type="NCBI Taxonomy" id="9823"/>
    <lineage>
        <taxon>Eukaryota</taxon>
        <taxon>Metazoa</taxon>
        <taxon>Chordata</taxon>
        <taxon>Craniata</taxon>
        <taxon>Vertebrata</taxon>
        <taxon>Euteleostomi</taxon>
        <taxon>Mammalia</taxon>
        <taxon>Eutheria</taxon>
        <taxon>Laurasiatheria</taxon>
        <taxon>Artiodactyla</taxon>
        <taxon>Suina</taxon>
        <taxon>Suidae</taxon>
        <taxon>Sus</taxon>
    </lineage>
</organism>
<comment type="subcellular location">
    <subcellularLocation>
        <location evidence="1">Nucleus</location>
    </subcellularLocation>
</comment>
<dbReference type="GeneTree" id="ENSGT00940000155762"/>
<dbReference type="Proteomes" id="UP000008227">
    <property type="component" value="Chromosome 15"/>
</dbReference>
<reference evidence="8" key="2">
    <citation type="journal article" date="2020" name="Gigascience">
        <title>An improved pig reference genome sequence to enable pig genetics and genomics research.</title>
        <authorList>
            <person name="Warr A."/>
            <person name="Affara N."/>
            <person name="Aken B."/>
            <person name="Beiki H."/>
            <person name="Bickhart D.M."/>
            <person name="Billis K."/>
            <person name="Chow W."/>
            <person name="Eory L."/>
            <person name="Finlayson H.A."/>
            <person name="Flicek P."/>
            <person name="Giron C.G."/>
            <person name="Griffin D.K."/>
            <person name="Hall R."/>
            <person name="Hannum G."/>
            <person name="Hourlier T."/>
            <person name="Howe K."/>
            <person name="Hume D.A."/>
            <person name="Izuogu O."/>
            <person name="Kim K."/>
            <person name="Koren S."/>
            <person name="Liu H."/>
            <person name="Manchanda N."/>
            <person name="Martin F.J."/>
            <person name="Nonneman D.J."/>
            <person name="O'Connor R.E."/>
            <person name="Phillippy A.M."/>
            <person name="Rohrer G.A."/>
            <person name="Rosen B.D."/>
            <person name="Rund L.A."/>
            <person name="Sargent C.A."/>
            <person name="Schook L.B."/>
            <person name="Schroeder S.G."/>
            <person name="Schwartz A.S."/>
            <person name="Skinner B.M."/>
            <person name="Talbot R."/>
            <person name="Tseng E."/>
            <person name="Tuggle C.K."/>
            <person name="Watson M."/>
            <person name="Smith T.P.L."/>
            <person name="Archibald A.L."/>
        </authorList>
    </citation>
    <scope>NUCLEOTIDE SEQUENCE [LARGE SCALE GENOMIC DNA]</scope>
    <source>
        <strain evidence="8">Duroc</strain>
    </source>
</reference>
<dbReference type="GO" id="GO:0042393">
    <property type="term" value="F:histone binding"/>
    <property type="evidence" value="ECO:0000318"/>
    <property type="project" value="GO_Central"/>
</dbReference>
<evidence type="ECO:0000256" key="2">
    <source>
        <dbReference type="ARBA" id="ARBA00008032"/>
    </source>
</evidence>
<feature type="compositionally biased region" description="Acidic residues" evidence="7">
    <location>
        <begin position="42"/>
        <end position="83"/>
    </location>
</feature>
<keyword evidence="11" id="KW-1267">Proteomics identification</keyword>
<feature type="compositionally biased region" description="Low complexity" evidence="7">
    <location>
        <begin position="32"/>
        <end position="41"/>
    </location>
</feature>
<evidence type="ECO:0000256" key="5">
    <source>
        <dbReference type="ARBA" id="ARBA00038744"/>
    </source>
</evidence>
<evidence type="ECO:0000256" key="1">
    <source>
        <dbReference type="ARBA" id="ARBA00004123"/>
    </source>
</evidence>
<dbReference type="GO" id="GO:0045944">
    <property type="term" value="P:positive regulation of transcription by RNA polymerase II"/>
    <property type="evidence" value="ECO:0000318"/>
    <property type="project" value="GO_Central"/>
</dbReference>
<dbReference type="STRING" id="9823.ENSSSCP00000042503"/>
<evidence type="ECO:0000256" key="7">
    <source>
        <dbReference type="SAM" id="MobiDB-lite"/>
    </source>
</evidence>
<dbReference type="Bgee" id="ENSSSCG00000037274">
    <property type="expression patterns" value="Expressed in hindlimb bud and 41 other cell types or tissues"/>
</dbReference>
<dbReference type="ExpressionAtlas" id="A0A287AEQ0">
    <property type="expression patterns" value="baseline and differential"/>
</dbReference>
<dbReference type="GO" id="GO:0005634">
    <property type="term" value="C:nucleus"/>
    <property type="evidence" value="ECO:0000318"/>
    <property type="project" value="GO_Central"/>
</dbReference>
<dbReference type="Pfam" id="PF03247">
    <property type="entry name" value="Prothymosin"/>
    <property type="match status" value="1"/>
</dbReference>
<evidence type="ECO:0000313" key="10">
    <source>
        <dbReference type="VGNC" id="VGNC:106455"/>
    </source>
</evidence>
<dbReference type="PANTHER" id="PTHR22745">
    <property type="entry name" value="PROTHYMOSIN ALPHA"/>
    <property type="match status" value="1"/>
</dbReference>
<evidence type="ECO:0000313" key="8">
    <source>
        <dbReference type="Ensembl" id="ENSSSCP00000042503.2"/>
    </source>
</evidence>
<evidence type="ECO:0007829" key="11">
    <source>
        <dbReference type="PeptideAtlas" id="A0A287AEQ0"/>
    </source>
</evidence>
<accession>A0A287AEQ0</accession>
<dbReference type="VGNC" id="VGNC:106455">
    <property type="gene designation" value="PTMA"/>
</dbReference>
<evidence type="ECO:0000256" key="3">
    <source>
        <dbReference type="ARBA" id="ARBA00023242"/>
    </source>
</evidence>
<sequence>MSDAAVDTSSEITTKDLKEKKEVVEEAENGREAPANGNANEENGEQEADNEVDEEEEEGGEEEEEEEEGDGEEEDGDEDEEAEAATGKRAAEDDEKNPKRGHLRVESRLPARPPRAAPPADDVRSPPPHQNHNVNLPQGRKERTKTSKALLFFLKYFKKENLFVFFIYILYFCTYC</sequence>
<dbReference type="InterPro" id="IPR004931">
    <property type="entry name" value="Pro/parathymosin"/>
</dbReference>
<keyword evidence="3" id="KW-0539">Nucleus</keyword>
<gene>
    <name evidence="8 10" type="primary">PTMA</name>
</gene>
<dbReference type="Ensembl" id="ENSSSCT00000052938.2">
    <property type="protein sequence ID" value="ENSSSCP00000042503.2"/>
    <property type="gene ID" value="ENSSSCG00000037274.2"/>
</dbReference>
<keyword evidence="9" id="KW-1185">Reference proteome</keyword>
<feature type="region of interest" description="Disordered" evidence="7">
    <location>
        <begin position="1"/>
        <end position="142"/>
    </location>
</feature>
<reference evidence="8" key="3">
    <citation type="submission" date="2025-08" db="UniProtKB">
        <authorList>
            <consortium name="Ensembl"/>
        </authorList>
    </citation>
    <scope>IDENTIFICATION</scope>
</reference>
<evidence type="ECO:0000256" key="4">
    <source>
        <dbReference type="ARBA" id="ARBA00037621"/>
    </source>
</evidence>
<proteinExistence type="evidence at protein level"/>
<evidence type="ECO:0000313" key="9">
    <source>
        <dbReference type="Proteomes" id="UP000008227"/>
    </source>
</evidence>
<reference evidence="8" key="4">
    <citation type="submission" date="2025-09" db="UniProtKB">
        <authorList>
            <consortium name="Ensembl"/>
        </authorList>
    </citation>
    <scope>IDENTIFICATION</scope>
</reference>
<dbReference type="AlphaFoldDB" id="A0A287AEQ0"/>
<feature type="compositionally biased region" description="Basic and acidic residues" evidence="7">
    <location>
        <begin position="13"/>
        <end position="31"/>
    </location>
</feature>
<comment type="subunit">
    <text evidence="5">Interacts with NUPR1; regulates apoptotic process.</text>
</comment>
<protein>
    <recommendedName>
        <fullName evidence="6">Prothymosin alpha</fullName>
    </recommendedName>
</protein>
<reference evidence="9" key="1">
    <citation type="submission" date="2009-11" db="EMBL/GenBank/DDBJ databases">
        <authorList>
            <consortium name="Porcine genome sequencing project"/>
        </authorList>
    </citation>
    <scope>NUCLEOTIDE SEQUENCE [LARGE SCALE GENOMIC DNA]</scope>
    <source>
        <strain evidence="9">Duroc</strain>
    </source>
</reference>
<dbReference type="GO" id="GO:0043066">
    <property type="term" value="P:negative regulation of apoptotic process"/>
    <property type="evidence" value="ECO:0000318"/>
    <property type="project" value="GO_Central"/>
</dbReference>